<name>A0AAD3Y9B5_9TREE</name>
<feature type="compositionally biased region" description="Basic and acidic residues" evidence="1">
    <location>
        <begin position="11"/>
        <end position="24"/>
    </location>
</feature>
<evidence type="ECO:0000313" key="3">
    <source>
        <dbReference type="EMBL" id="GMK53632.1"/>
    </source>
</evidence>
<dbReference type="EMBL" id="BTCM01000001">
    <property type="protein sequence ID" value="GMK53632.1"/>
    <property type="molecule type" value="Genomic_DNA"/>
</dbReference>
<protein>
    <submittedName>
        <fullName evidence="3">Uncharacterized protein</fullName>
    </submittedName>
</protein>
<dbReference type="AlphaFoldDB" id="A0AAD3Y9B5"/>
<keyword evidence="2" id="KW-1133">Transmembrane helix</keyword>
<keyword evidence="2" id="KW-0472">Membrane</keyword>
<keyword evidence="4" id="KW-1185">Reference proteome</keyword>
<accession>A0AAD3Y9B5</accession>
<reference evidence="3" key="1">
    <citation type="journal article" date="2023" name="BMC Genomics">
        <title>Chromosome-level genome assemblies of Cutaneotrichosporon spp. (Trichosporonales, Basidiomycota) reveal imbalanced evolution between nucleotide sequences and chromosome synteny.</title>
        <authorList>
            <person name="Kobayashi Y."/>
            <person name="Kayamori A."/>
            <person name="Aoki K."/>
            <person name="Shiwa Y."/>
            <person name="Matsutani M."/>
            <person name="Fujita N."/>
            <person name="Sugita T."/>
            <person name="Iwasaki W."/>
            <person name="Tanaka N."/>
            <person name="Takashima M."/>
        </authorList>
    </citation>
    <scope>NUCLEOTIDE SEQUENCE</scope>
    <source>
        <strain evidence="3">HIS016</strain>
    </source>
</reference>
<evidence type="ECO:0000313" key="4">
    <source>
        <dbReference type="Proteomes" id="UP001222932"/>
    </source>
</evidence>
<proteinExistence type="predicted"/>
<keyword evidence="2" id="KW-0812">Transmembrane</keyword>
<organism evidence="3 4">
    <name type="scientific">Cutaneotrichosporon spelunceum</name>
    <dbReference type="NCBI Taxonomy" id="1672016"/>
    <lineage>
        <taxon>Eukaryota</taxon>
        <taxon>Fungi</taxon>
        <taxon>Dikarya</taxon>
        <taxon>Basidiomycota</taxon>
        <taxon>Agaricomycotina</taxon>
        <taxon>Tremellomycetes</taxon>
        <taxon>Trichosporonales</taxon>
        <taxon>Trichosporonaceae</taxon>
        <taxon>Cutaneotrichosporon</taxon>
    </lineage>
</organism>
<comment type="caution">
    <text evidence="3">The sequence shown here is derived from an EMBL/GenBank/DDBJ whole genome shotgun (WGS) entry which is preliminary data.</text>
</comment>
<dbReference type="Proteomes" id="UP001222932">
    <property type="component" value="Unassembled WGS sequence"/>
</dbReference>
<feature type="transmembrane region" description="Helical" evidence="2">
    <location>
        <begin position="48"/>
        <end position="69"/>
    </location>
</feature>
<feature type="region of interest" description="Disordered" evidence="1">
    <location>
        <begin position="1"/>
        <end position="25"/>
    </location>
</feature>
<evidence type="ECO:0000256" key="1">
    <source>
        <dbReference type="SAM" id="MobiDB-lite"/>
    </source>
</evidence>
<sequence length="177" mass="19764">MPPRRRAAKQVNKEQKKEDVKPITEEEQEAEIAALRKKAQQDKATERMYLDALLAFCLFVFARLLYTYISSDSGASTALALVTLAQTILLPFSVTPERLPVGGAHLAKYHYLIVLVQFVLFGGSCLLQVDRVPFTELLRAAMPGLLAFSAETQRRAERANDAALDKLERLKYPLKGA</sequence>
<evidence type="ECO:0000256" key="2">
    <source>
        <dbReference type="SAM" id="Phobius"/>
    </source>
</evidence>
<reference evidence="3" key="2">
    <citation type="submission" date="2023-06" db="EMBL/GenBank/DDBJ databases">
        <authorList>
            <person name="Kobayashi Y."/>
            <person name="Kayamori A."/>
            <person name="Aoki K."/>
            <person name="Shiwa Y."/>
            <person name="Fujita N."/>
            <person name="Sugita T."/>
            <person name="Iwasaki W."/>
            <person name="Tanaka N."/>
            <person name="Takashima M."/>
        </authorList>
    </citation>
    <scope>NUCLEOTIDE SEQUENCE</scope>
    <source>
        <strain evidence="3">HIS016</strain>
    </source>
</reference>
<gene>
    <name evidence="3" type="ORF">CspeluHIS016_0102180</name>
</gene>
<feature type="transmembrane region" description="Helical" evidence="2">
    <location>
        <begin position="106"/>
        <end position="129"/>
    </location>
</feature>